<accession>A0ACB7SQB8</accession>
<sequence length="195" mass="22787">MTEADIEKVCQVLSSMSEEEIRSLHEADIWWLPDIASVSKDDAITSIRNAMISLDSIDAKTLSVAWIYCCLAERNHVKRWRAHFLDERARSGRFTLHERLVAAMAHPGTHTKYEKIERPEADYVCILSACMDSHSQDHDFICLCIPRELPYVFVHYSGNKDRLRRMIGSVLQDFNHWYKKFLHLRHAFDYASLIF</sequence>
<evidence type="ECO:0000313" key="1">
    <source>
        <dbReference type="EMBL" id="KAH6936800.1"/>
    </source>
</evidence>
<proteinExistence type="predicted"/>
<reference evidence="1" key="1">
    <citation type="submission" date="2020-05" db="EMBL/GenBank/DDBJ databases">
        <title>Large-scale comparative analyses of tick genomes elucidate their genetic diversity and vector capacities.</title>
        <authorList>
            <person name="Jia N."/>
            <person name="Wang J."/>
            <person name="Shi W."/>
            <person name="Du L."/>
            <person name="Sun Y."/>
            <person name="Zhan W."/>
            <person name="Jiang J."/>
            <person name="Wang Q."/>
            <person name="Zhang B."/>
            <person name="Ji P."/>
            <person name="Sakyi L.B."/>
            <person name="Cui X."/>
            <person name="Yuan T."/>
            <person name="Jiang B."/>
            <person name="Yang W."/>
            <person name="Lam T.T.-Y."/>
            <person name="Chang Q."/>
            <person name="Ding S."/>
            <person name="Wang X."/>
            <person name="Zhu J."/>
            <person name="Ruan X."/>
            <person name="Zhao L."/>
            <person name="Wei J."/>
            <person name="Que T."/>
            <person name="Du C."/>
            <person name="Cheng J."/>
            <person name="Dai P."/>
            <person name="Han X."/>
            <person name="Huang E."/>
            <person name="Gao Y."/>
            <person name="Liu J."/>
            <person name="Shao H."/>
            <person name="Ye R."/>
            <person name="Li L."/>
            <person name="Wei W."/>
            <person name="Wang X."/>
            <person name="Wang C."/>
            <person name="Yang T."/>
            <person name="Huo Q."/>
            <person name="Li W."/>
            <person name="Guo W."/>
            <person name="Chen H."/>
            <person name="Zhou L."/>
            <person name="Ni X."/>
            <person name="Tian J."/>
            <person name="Zhou Y."/>
            <person name="Sheng Y."/>
            <person name="Liu T."/>
            <person name="Pan Y."/>
            <person name="Xia L."/>
            <person name="Li J."/>
            <person name="Zhao F."/>
            <person name="Cao W."/>
        </authorList>
    </citation>
    <scope>NUCLEOTIDE SEQUENCE</scope>
    <source>
        <strain evidence="1">Hyas-2018</strain>
    </source>
</reference>
<organism evidence="1 2">
    <name type="scientific">Hyalomma asiaticum</name>
    <name type="common">Tick</name>
    <dbReference type="NCBI Taxonomy" id="266040"/>
    <lineage>
        <taxon>Eukaryota</taxon>
        <taxon>Metazoa</taxon>
        <taxon>Ecdysozoa</taxon>
        <taxon>Arthropoda</taxon>
        <taxon>Chelicerata</taxon>
        <taxon>Arachnida</taxon>
        <taxon>Acari</taxon>
        <taxon>Parasitiformes</taxon>
        <taxon>Ixodida</taxon>
        <taxon>Ixodoidea</taxon>
        <taxon>Ixodidae</taxon>
        <taxon>Hyalomminae</taxon>
        <taxon>Hyalomma</taxon>
    </lineage>
</organism>
<name>A0ACB7SQB8_HYAAI</name>
<dbReference type="Proteomes" id="UP000821845">
    <property type="component" value="Chromosome 3"/>
</dbReference>
<evidence type="ECO:0000313" key="2">
    <source>
        <dbReference type="Proteomes" id="UP000821845"/>
    </source>
</evidence>
<comment type="caution">
    <text evidence="1">The sequence shown here is derived from an EMBL/GenBank/DDBJ whole genome shotgun (WGS) entry which is preliminary data.</text>
</comment>
<gene>
    <name evidence="1" type="ORF">HPB50_022976</name>
</gene>
<protein>
    <submittedName>
        <fullName evidence="1">Uncharacterized protein</fullName>
    </submittedName>
</protein>
<keyword evidence="2" id="KW-1185">Reference proteome</keyword>
<dbReference type="EMBL" id="CM023483">
    <property type="protein sequence ID" value="KAH6936800.1"/>
    <property type="molecule type" value="Genomic_DNA"/>
</dbReference>